<evidence type="ECO:0000313" key="2">
    <source>
        <dbReference type="Proteomes" id="UP000265618"/>
    </source>
</evidence>
<feature type="non-terminal residue" evidence="1">
    <location>
        <position position="1"/>
    </location>
</feature>
<name>A0A9K3DAQ9_9EUKA</name>
<dbReference type="EMBL" id="BDIP01007860">
    <property type="protein sequence ID" value="GIQ91520.1"/>
    <property type="molecule type" value="Genomic_DNA"/>
</dbReference>
<accession>A0A9K3DAQ9</accession>
<dbReference type="Proteomes" id="UP000265618">
    <property type="component" value="Unassembled WGS sequence"/>
</dbReference>
<proteinExistence type="predicted"/>
<comment type="caution">
    <text evidence="1">The sequence shown here is derived from an EMBL/GenBank/DDBJ whole genome shotgun (WGS) entry which is preliminary data.</text>
</comment>
<organism evidence="1 2">
    <name type="scientific">Kipferlia bialata</name>
    <dbReference type="NCBI Taxonomy" id="797122"/>
    <lineage>
        <taxon>Eukaryota</taxon>
        <taxon>Metamonada</taxon>
        <taxon>Carpediemonas-like organisms</taxon>
        <taxon>Kipferlia</taxon>
    </lineage>
</organism>
<keyword evidence="2" id="KW-1185">Reference proteome</keyword>
<evidence type="ECO:0000313" key="1">
    <source>
        <dbReference type="EMBL" id="GIQ91520.1"/>
    </source>
</evidence>
<sequence length="50" mass="5414">LVPSYMASPVNDSLYTLDMLLSCLDLLPSAAREILVSLTVLVMQNSISDT</sequence>
<gene>
    <name evidence="1" type="ORF">KIPB_014810</name>
</gene>
<protein>
    <submittedName>
        <fullName evidence="1">Uncharacterized protein</fullName>
    </submittedName>
</protein>
<feature type="non-terminal residue" evidence="1">
    <location>
        <position position="50"/>
    </location>
</feature>
<reference evidence="1 2" key="1">
    <citation type="journal article" date="2018" name="PLoS ONE">
        <title>The draft genome of Kipferlia bialata reveals reductive genome evolution in fornicate parasites.</title>
        <authorList>
            <person name="Tanifuji G."/>
            <person name="Takabayashi S."/>
            <person name="Kume K."/>
            <person name="Takagi M."/>
            <person name="Nakayama T."/>
            <person name="Kamikawa R."/>
            <person name="Inagaki Y."/>
            <person name="Hashimoto T."/>
        </authorList>
    </citation>
    <scope>NUCLEOTIDE SEQUENCE [LARGE SCALE GENOMIC DNA]</scope>
    <source>
        <strain evidence="1">NY0173</strain>
    </source>
</reference>
<dbReference type="AlphaFoldDB" id="A0A9K3DAQ9"/>